<proteinExistence type="predicted"/>
<dbReference type="RefSeq" id="WP_339941844.1">
    <property type="nucleotide sequence ID" value="NZ_BAABGA010000035.1"/>
</dbReference>
<gene>
    <name evidence="2" type="ORF">GCM10023156_28970</name>
</gene>
<name>A0ABP8MUP9_9BACT</name>
<dbReference type="EMBL" id="BAABGA010000035">
    <property type="protein sequence ID" value="GAA4455258.1"/>
    <property type="molecule type" value="Genomic_DNA"/>
</dbReference>
<evidence type="ECO:0008006" key="4">
    <source>
        <dbReference type="Google" id="ProtNLM"/>
    </source>
</evidence>
<organism evidence="2 3">
    <name type="scientific">Novipirellula rosea</name>
    <dbReference type="NCBI Taxonomy" id="1031540"/>
    <lineage>
        <taxon>Bacteria</taxon>
        <taxon>Pseudomonadati</taxon>
        <taxon>Planctomycetota</taxon>
        <taxon>Planctomycetia</taxon>
        <taxon>Pirellulales</taxon>
        <taxon>Pirellulaceae</taxon>
        <taxon>Novipirellula</taxon>
    </lineage>
</organism>
<evidence type="ECO:0000256" key="1">
    <source>
        <dbReference type="SAM" id="SignalP"/>
    </source>
</evidence>
<protein>
    <recommendedName>
        <fullName evidence="4">Secreted protein</fullName>
    </recommendedName>
</protein>
<evidence type="ECO:0000313" key="2">
    <source>
        <dbReference type="EMBL" id="GAA4455258.1"/>
    </source>
</evidence>
<comment type="caution">
    <text evidence="2">The sequence shown here is derived from an EMBL/GenBank/DDBJ whole genome shotgun (WGS) entry which is preliminary data.</text>
</comment>
<feature type="chain" id="PRO_5045911579" description="Secreted protein" evidence="1">
    <location>
        <begin position="18"/>
        <end position="61"/>
    </location>
</feature>
<sequence length="61" mass="6557">MKKFFLTAAFASLGLFALTGCGDSRSTVVEQPEMSAEEIEAEMEAYDNEMDEDAAATGIES</sequence>
<dbReference type="Proteomes" id="UP001500840">
    <property type="component" value="Unassembled WGS sequence"/>
</dbReference>
<reference evidence="3" key="1">
    <citation type="journal article" date="2019" name="Int. J. Syst. Evol. Microbiol.">
        <title>The Global Catalogue of Microorganisms (GCM) 10K type strain sequencing project: providing services to taxonomists for standard genome sequencing and annotation.</title>
        <authorList>
            <consortium name="The Broad Institute Genomics Platform"/>
            <consortium name="The Broad Institute Genome Sequencing Center for Infectious Disease"/>
            <person name="Wu L."/>
            <person name="Ma J."/>
        </authorList>
    </citation>
    <scope>NUCLEOTIDE SEQUENCE [LARGE SCALE GENOMIC DNA]</scope>
    <source>
        <strain evidence="3">JCM 17759</strain>
    </source>
</reference>
<keyword evidence="3" id="KW-1185">Reference proteome</keyword>
<keyword evidence="1" id="KW-0732">Signal</keyword>
<evidence type="ECO:0000313" key="3">
    <source>
        <dbReference type="Proteomes" id="UP001500840"/>
    </source>
</evidence>
<accession>A0ABP8MUP9</accession>
<dbReference type="PROSITE" id="PS51257">
    <property type="entry name" value="PROKAR_LIPOPROTEIN"/>
    <property type="match status" value="1"/>
</dbReference>
<feature type="signal peptide" evidence="1">
    <location>
        <begin position="1"/>
        <end position="17"/>
    </location>
</feature>